<sequence length="65" mass="7260">MRRRTNVHPRVMQDEILDGHELAGEPKAGAGVLKMRPADPALSDRARPQPFVEPGERVFRGGERT</sequence>
<proteinExistence type="predicted"/>
<keyword evidence="3" id="KW-1185">Reference proteome</keyword>
<dbReference type="EMBL" id="CP136862">
    <property type="protein sequence ID" value="WOJ91181.1"/>
    <property type="molecule type" value="Genomic_DNA"/>
</dbReference>
<reference evidence="2 3" key="1">
    <citation type="submission" date="2023-10" db="EMBL/GenBank/DDBJ databases">
        <title>Novel methanotroph of the genus Methylocapsa from a subarctic wetland.</title>
        <authorList>
            <person name="Belova S.E."/>
            <person name="Oshkin I.Y."/>
            <person name="Miroshnikov K."/>
            <person name="Dedysh S.N."/>
        </authorList>
    </citation>
    <scope>NUCLEOTIDE SEQUENCE [LARGE SCALE GENOMIC DNA]</scope>
    <source>
        <strain evidence="2 3">RX1</strain>
    </source>
</reference>
<protein>
    <submittedName>
        <fullName evidence="2">Uncharacterized protein</fullName>
    </submittedName>
</protein>
<feature type="region of interest" description="Disordered" evidence="1">
    <location>
        <begin position="40"/>
        <end position="65"/>
    </location>
</feature>
<evidence type="ECO:0000313" key="3">
    <source>
        <dbReference type="Proteomes" id="UP001626536"/>
    </source>
</evidence>
<dbReference type="Proteomes" id="UP001626536">
    <property type="component" value="Chromosome"/>
</dbReference>
<accession>A0ABZ0HW93</accession>
<dbReference type="RefSeq" id="WP_407340771.1">
    <property type="nucleotide sequence ID" value="NZ_CP136862.1"/>
</dbReference>
<evidence type="ECO:0000256" key="1">
    <source>
        <dbReference type="SAM" id="MobiDB-lite"/>
    </source>
</evidence>
<evidence type="ECO:0000313" key="2">
    <source>
        <dbReference type="EMBL" id="WOJ91181.1"/>
    </source>
</evidence>
<name>A0ABZ0HW93_9HYPH</name>
<organism evidence="2 3">
    <name type="scientific">Methylocapsa polymorpha</name>
    <dbReference type="NCBI Taxonomy" id="3080828"/>
    <lineage>
        <taxon>Bacteria</taxon>
        <taxon>Pseudomonadati</taxon>
        <taxon>Pseudomonadota</taxon>
        <taxon>Alphaproteobacteria</taxon>
        <taxon>Hyphomicrobiales</taxon>
        <taxon>Beijerinckiaceae</taxon>
        <taxon>Methylocapsa</taxon>
    </lineage>
</organism>
<gene>
    <name evidence="2" type="ORF">RZS28_07890</name>
</gene>
<feature type="compositionally biased region" description="Basic and acidic residues" evidence="1">
    <location>
        <begin position="54"/>
        <end position="65"/>
    </location>
</feature>